<dbReference type="InterPro" id="IPR009057">
    <property type="entry name" value="Homeodomain-like_sf"/>
</dbReference>
<dbReference type="PANTHER" id="PTHR30055:SF212">
    <property type="entry name" value="TETR-FAMILY FAMILY TRANSCRIPTIONAL REGULATOR"/>
    <property type="match status" value="1"/>
</dbReference>
<dbReference type="PANTHER" id="PTHR30055">
    <property type="entry name" value="HTH-TYPE TRANSCRIPTIONAL REGULATOR RUTR"/>
    <property type="match status" value="1"/>
</dbReference>
<comment type="function">
    <text evidence="1">TetR is the repressor of the tetracycline resistance element; its N-terminal region forms a helix-turn-helix structure and binds DNA. Binding of tetracycline to TetR reduces the repressor affinity for the tetracycline resistance gene (tetA) promoter operator sites.</text>
</comment>
<dbReference type="InterPro" id="IPR001647">
    <property type="entry name" value="HTH_TetR"/>
</dbReference>
<dbReference type="PROSITE" id="PS50977">
    <property type="entry name" value="HTH_TETR_2"/>
    <property type="match status" value="1"/>
</dbReference>
<keyword evidence="4" id="KW-0804">Transcription</keyword>
<keyword evidence="3 5" id="KW-0238">DNA-binding</keyword>
<gene>
    <name evidence="8" type="ORF">ACFPFW_13875</name>
</gene>
<evidence type="ECO:0000313" key="8">
    <source>
        <dbReference type="EMBL" id="MFC5069101.1"/>
    </source>
</evidence>
<evidence type="ECO:0000313" key="9">
    <source>
        <dbReference type="Proteomes" id="UP001595796"/>
    </source>
</evidence>
<evidence type="ECO:0000259" key="7">
    <source>
        <dbReference type="PROSITE" id="PS50977"/>
    </source>
</evidence>
<dbReference type="Proteomes" id="UP001595796">
    <property type="component" value="Unassembled WGS sequence"/>
</dbReference>
<protein>
    <submittedName>
        <fullName evidence="8">TetR/AcrR family transcriptional regulator</fullName>
    </submittedName>
</protein>
<evidence type="ECO:0000256" key="5">
    <source>
        <dbReference type="PROSITE-ProRule" id="PRU00335"/>
    </source>
</evidence>
<feature type="DNA-binding region" description="H-T-H motif" evidence="5">
    <location>
        <begin position="41"/>
        <end position="60"/>
    </location>
</feature>
<organism evidence="8 9">
    <name type="scientific">Flaviflagellibacter deserti</name>
    <dbReference type="NCBI Taxonomy" id="2267266"/>
    <lineage>
        <taxon>Bacteria</taxon>
        <taxon>Pseudomonadati</taxon>
        <taxon>Pseudomonadota</taxon>
        <taxon>Alphaproteobacteria</taxon>
        <taxon>Hyphomicrobiales</taxon>
        <taxon>Flaviflagellibacter</taxon>
    </lineage>
</organism>
<dbReference type="RefSeq" id="WP_114957767.1">
    <property type="nucleotide sequence ID" value="NZ_JBHSJF010000006.1"/>
</dbReference>
<dbReference type="InterPro" id="IPR003012">
    <property type="entry name" value="Tet_transcr_reg_TetR"/>
</dbReference>
<feature type="domain" description="HTH tetR-type" evidence="7">
    <location>
        <begin position="18"/>
        <end position="78"/>
    </location>
</feature>
<feature type="region of interest" description="Disordered" evidence="6">
    <location>
        <begin position="1"/>
        <end position="20"/>
    </location>
</feature>
<evidence type="ECO:0000256" key="2">
    <source>
        <dbReference type="ARBA" id="ARBA00023015"/>
    </source>
</evidence>
<evidence type="ECO:0000256" key="4">
    <source>
        <dbReference type="ARBA" id="ARBA00023163"/>
    </source>
</evidence>
<proteinExistence type="predicted"/>
<dbReference type="SUPFAM" id="SSF46689">
    <property type="entry name" value="Homeodomain-like"/>
    <property type="match status" value="1"/>
</dbReference>
<dbReference type="InterPro" id="IPR050109">
    <property type="entry name" value="HTH-type_TetR-like_transc_reg"/>
</dbReference>
<sequence>MITRSTAEQARKPRGHGHERRAEIIEAAKTLFFDEGVESVTTRRLAERVGVSQTGLYVYFPNKEAILDAIRRETFIALTEVISGVAKDAPANIDLLRAIGRTYIGFAFTHPKEFQLTFKAGSTRKHSTAELDLSRPYAEQSPGIQCFLTFRRQIERLLEAGVLRPADPTVIAQTTWMVFQGVCLMLIDWPNFPWAEREALIEQSLEMVVKGLAA</sequence>
<keyword evidence="9" id="KW-1185">Reference proteome</keyword>
<dbReference type="InterPro" id="IPR025996">
    <property type="entry name" value="MT1864/Rv1816-like_C"/>
</dbReference>
<name>A0ABV9Z8B1_9HYPH</name>
<dbReference type="EMBL" id="JBHSJF010000006">
    <property type="protein sequence ID" value="MFC5069101.1"/>
    <property type="molecule type" value="Genomic_DNA"/>
</dbReference>
<evidence type="ECO:0000256" key="1">
    <source>
        <dbReference type="ARBA" id="ARBA00002856"/>
    </source>
</evidence>
<dbReference type="Pfam" id="PF00440">
    <property type="entry name" value="TetR_N"/>
    <property type="match status" value="1"/>
</dbReference>
<evidence type="ECO:0000256" key="3">
    <source>
        <dbReference type="ARBA" id="ARBA00023125"/>
    </source>
</evidence>
<dbReference type="PROSITE" id="PS01081">
    <property type="entry name" value="HTH_TETR_1"/>
    <property type="match status" value="1"/>
</dbReference>
<dbReference type="InterPro" id="IPR023772">
    <property type="entry name" value="DNA-bd_HTH_TetR-type_CS"/>
</dbReference>
<accession>A0ABV9Z8B1</accession>
<dbReference type="Pfam" id="PF13305">
    <property type="entry name" value="TetR_C_33"/>
    <property type="match status" value="1"/>
</dbReference>
<keyword evidence="2" id="KW-0805">Transcription regulation</keyword>
<dbReference type="InterPro" id="IPR036271">
    <property type="entry name" value="Tet_transcr_reg_TetR-rel_C_sf"/>
</dbReference>
<dbReference type="Gene3D" id="1.10.357.10">
    <property type="entry name" value="Tetracycline Repressor, domain 2"/>
    <property type="match status" value="1"/>
</dbReference>
<evidence type="ECO:0000256" key="6">
    <source>
        <dbReference type="SAM" id="MobiDB-lite"/>
    </source>
</evidence>
<dbReference type="PRINTS" id="PR00455">
    <property type="entry name" value="HTHTETR"/>
</dbReference>
<comment type="caution">
    <text evidence="8">The sequence shown here is derived from an EMBL/GenBank/DDBJ whole genome shotgun (WGS) entry which is preliminary data.</text>
</comment>
<dbReference type="PRINTS" id="PR00400">
    <property type="entry name" value="TETREPRESSOR"/>
</dbReference>
<dbReference type="SUPFAM" id="SSF48498">
    <property type="entry name" value="Tetracyclin repressor-like, C-terminal domain"/>
    <property type="match status" value="1"/>
</dbReference>
<reference evidence="9" key="1">
    <citation type="journal article" date="2019" name="Int. J. Syst. Evol. Microbiol.">
        <title>The Global Catalogue of Microorganisms (GCM) 10K type strain sequencing project: providing services to taxonomists for standard genome sequencing and annotation.</title>
        <authorList>
            <consortium name="The Broad Institute Genomics Platform"/>
            <consortium name="The Broad Institute Genome Sequencing Center for Infectious Disease"/>
            <person name="Wu L."/>
            <person name="Ma J."/>
        </authorList>
    </citation>
    <scope>NUCLEOTIDE SEQUENCE [LARGE SCALE GENOMIC DNA]</scope>
    <source>
        <strain evidence="9">CGMCC 1.16444</strain>
    </source>
</reference>